<evidence type="ECO:0000256" key="2">
    <source>
        <dbReference type="ARBA" id="ARBA00023015"/>
    </source>
</evidence>
<dbReference type="InterPro" id="IPR039425">
    <property type="entry name" value="RNA_pol_sigma-70-like"/>
</dbReference>
<reference evidence="8 9" key="1">
    <citation type="submission" date="2024-02" db="EMBL/GenBank/DDBJ databases">
        <title>Bacteria isolated from the canopy kelp, Nereocystis luetkeana.</title>
        <authorList>
            <person name="Pfister C.A."/>
            <person name="Younker I.T."/>
            <person name="Light S.H."/>
        </authorList>
    </citation>
    <scope>NUCLEOTIDE SEQUENCE [LARGE SCALE GENOMIC DNA]</scope>
    <source>
        <strain evidence="8 9">TI.4.07</strain>
    </source>
</reference>
<comment type="similarity">
    <text evidence="1">Belongs to the sigma-70 factor family. ECF subfamily.</text>
</comment>
<dbReference type="Gene3D" id="1.10.10.10">
    <property type="entry name" value="Winged helix-like DNA-binding domain superfamily/Winged helix DNA-binding domain"/>
    <property type="match status" value="1"/>
</dbReference>
<dbReference type="Pfam" id="PF08281">
    <property type="entry name" value="Sigma70_r4_2"/>
    <property type="match status" value="1"/>
</dbReference>
<dbReference type="SUPFAM" id="SSF88659">
    <property type="entry name" value="Sigma3 and sigma4 domains of RNA polymerase sigma factors"/>
    <property type="match status" value="1"/>
</dbReference>
<proteinExistence type="inferred from homology"/>
<protein>
    <submittedName>
        <fullName evidence="8">RNA polymerase factor sigma-70</fullName>
        <ecNumber evidence="8">2.7.7.6</ecNumber>
    </submittedName>
</protein>
<dbReference type="EC" id="2.7.7.6" evidence="8"/>
<dbReference type="PANTHER" id="PTHR43133">
    <property type="entry name" value="RNA POLYMERASE ECF-TYPE SIGMA FACTO"/>
    <property type="match status" value="1"/>
</dbReference>
<keyword evidence="4" id="KW-0238">DNA-binding</keyword>
<gene>
    <name evidence="8" type="ORF">V6242_04885</name>
</gene>
<dbReference type="NCBIfam" id="TIGR02943">
    <property type="entry name" value="Sig70_famx1"/>
    <property type="match status" value="1"/>
</dbReference>
<evidence type="ECO:0000256" key="5">
    <source>
        <dbReference type="ARBA" id="ARBA00023163"/>
    </source>
</evidence>
<dbReference type="Pfam" id="PF04542">
    <property type="entry name" value="Sigma70_r2"/>
    <property type="match status" value="1"/>
</dbReference>
<dbReference type="NCBIfam" id="TIGR02937">
    <property type="entry name" value="sigma70-ECF"/>
    <property type="match status" value="1"/>
</dbReference>
<dbReference type="GO" id="GO:0003899">
    <property type="term" value="F:DNA-directed RNA polymerase activity"/>
    <property type="evidence" value="ECO:0007669"/>
    <property type="project" value="UniProtKB-EC"/>
</dbReference>
<feature type="domain" description="RNA polymerase sigma-70 region 2" evidence="6">
    <location>
        <begin position="31"/>
        <end position="91"/>
    </location>
</feature>
<keyword evidence="8" id="KW-0548">Nucleotidyltransferase</keyword>
<comment type="caution">
    <text evidence="8">The sequence shown here is derived from an EMBL/GenBank/DDBJ whole genome shotgun (WGS) entry which is preliminary data.</text>
</comment>
<evidence type="ECO:0000259" key="7">
    <source>
        <dbReference type="Pfam" id="PF08281"/>
    </source>
</evidence>
<dbReference type="InterPro" id="IPR036388">
    <property type="entry name" value="WH-like_DNA-bd_sf"/>
</dbReference>
<keyword evidence="9" id="KW-1185">Reference proteome</keyword>
<dbReference type="Gene3D" id="1.10.1740.10">
    <property type="match status" value="1"/>
</dbReference>
<name>A0ABU9G1W3_9GAMM</name>
<evidence type="ECO:0000313" key="9">
    <source>
        <dbReference type="Proteomes" id="UP001379949"/>
    </source>
</evidence>
<sequence length="210" mass="24670">MTNASISSIPAHTQAASIFMNAEFMNDLRLQMVKFARIQVRDEQLAEDAVQEAMLSAYQNIDRFSRQAALKTWVFSILKNKLIDLLRKEKRHTAASQLEDGPNVNGEELIEVLFNKHGHWQKSERPKKWDTPDHCVENAHFWRVFDACLNALPEKYSRFFMMREFLEMDTAEICHNEDLTVTNLNVTLYRARLRLRECLEDNWYQAEKTS</sequence>
<accession>A0ABU9G1W3</accession>
<keyword evidence="3" id="KW-0731">Sigma factor</keyword>
<evidence type="ECO:0000256" key="1">
    <source>
        <dbReference type="ARBA" id="ARBA00010641"/>
    </source>
</evidence>
<keyword evidence="2" id="KW-0805">Transcription regulation</keyword>
<dbReference type="InterPro" id="IPR014284">
    <property type="entry name" value="RNA_pol_sigma-70_dom"/>
</dbReference>
<evidence type="ECO:0000259" key="6">
    <source>
        <dbReference type="Pfam" id="PF04542"/>
    </source>
</evidence>
<keyword evidence="5" id="KW-0804">Transcription</keyword>
<organism evidence="8 9">
    <name type="scientific">Marinomonas arenicola</name>
    <dbReference type="NCBI Taxonomy" id="569601"/>
    <lineage>
        <taxon>Bacteria</taxon>
        <taxon>Pseudomonadati</taxon>
        <taxon>Pseudomonadota</taxon>
        <taxon>Gammaproteobacteria</taxon>
        <taxon>Oceanospirillales</taxon>
        <taxon>Oceanospirillaceae</taxon>
        <taxon>Marinomonas</taxon>
    </lineage>
</organism>
<feature type="domain" description="RNA polymerase sigma factor 70 region 4 type 2" evidence="7">
    <location>
        <begin position="145"/>
        <end position="195"/>
    </location>
</feature>
<dbReference type="InterPro" id="IPR013324">
    <property type="entry name" value="RNA_pol_sigma_r3/r4-like"/>
</dbReference>
<dbReference type="RefSeq" id="WP_341563313.1">
    <property type="nucleotide sequence ID" value="NZ_JBAKAQ010000002.1"/>
</dbReference>
<dbReference type="NCBIfam" id="NF009196">
    <property type="entry name" value="PRK12544.1"/>
    <property type="match status" value="1"/>
</dbReference>
<dbReference type="InterPro" id="IPR014289">
    <property type="entry name" value="RNA_pol_sigma-24-rel"/>
</dbReference>
<dbReference type="Proteomes" id="UP001379949">
    <property type="component" value="Unassembled WGS sequence"/>
</dbReference>
<evidence type="ECO:0000256" key="3">
    <source>
        <dbReference type="ARBA" id="ARBA00023082"/>
    </source>
</evidence>
<dbReference type="EMBL" id="JBAKAR010000002">
    <property type="protein sequence ID" value="MEL0612471.1"/>
    <property type="molecule type" value="Genomic_DNA"/>
</dbReference>
<dbReference type="SUPFAM" id="SSF88946">
    <property type="entry name" value="Sigma2 domain of RNA polymerase sigma factors"/>
    <property type="match status" value="1"/>
</dbReference>
<dbReference type="InterPro" id="IPR013249">
    <property type="entry name" value="RNA_pol_sigma70_r4_t2"/>
</dbReference>
<evidence type="ECO:0000256" key="4">
    <source>
        <dbReference type="ARBA" id="ARBA00023125"/>
    </source>
</evidence>
<evidence type="ECO:0000313" key="8">
    <source>
        <dbReference type="EMBL" id="MEL0612471.1"/>
    </source>
</evidence>
<dbReference type="InterPro" id="IPR007627">
    <property type="entry name" value="RNA_pol_sigma70_r2"/>
</dbReference>
<dbReference type="InterPro" id="IPR013325">
    <property type="entry name" value="RNA_pol_sigma_r2"/>
</dbReference>
<keyword evidence="8" id="KW-0808">Transferase</keyword>
<dbReference type="PANTHER" id="PTHR43133:SF8">
    <property type="entry name" value="RNA POLYMERASE SIGMA FACTOR HI_1459-RELATED"/>
    <property type="match status" value="1"/>
</dbReference>